<dbReference type="STRING" id="322104.A3GI32"/>
<dbReference type="OMA" id="TYEIGWD"/>
<dbReference type="InterPro" id="IPR013877">
    <property type="entry name" value="YAP-bd/ALF4/Glomulin"/>
</dbReference>
<dbReference type="EMBL" id="AAVQ01000002">
    <property type="protein sequence ID" value="EAZ62918.2"/>
    <property type="molecule type" value="Genomic_DNA"/>
</dbReference>
<comment type="caution">
    <text evidence="2">The sequence shown here is derived from an EMBL/GenBank/DDBJ whole genome shotgun (WGS) entry which is preliminary data.</text>
</comment>
<proteinExistence type="predicted"/>
<sequence>MSESDVSENSESTIEPFVFERVLESLKTAATETLESKDYLSYSTLLDIYLGEPAKYTYDEREELLSALLSILSANPGLTYEIGWDLPGLLILYVDSDFDFTGGLRKAPCVYKILKIFEVLAINGNPKELFLKSCELLTTISADDSQVTDDSSIKEKFFDVKLYCIFELVDSCFKRIKTYYPSRFLAMTVASFINLAHKNGNDSPNNISFIMKRAYTFARNYSSPPLPDSDGDKMSPEDLSKIKEDEEYLQRKLLTGFISQLIQLMSNDNLNGYTLDHLSFLQVPHRGQLKKYFEYSVNLPVMDRLAELALSYDINLTQHFKSMVADSHTLLRSFDYSIDRDELSAQIFEKVVVDYQKTLAMSIINSDAKEIRDSPLGIFLLYTHAISVRRTFDLIKVSFSDAVVLTLRVLVPELVQSTFVFKGVEDATIFWTWYALYQTSLNNKSVETEIAAISPVLLTIYYQVIFFVVITNSNRPNFKYAVLTLLTRVLALSPEDLSYDFVKDSLHNCPYESEKPIMIGVLKELLTKDKSSSTSDVTEALANSEDSKVPLPPTLPPRASSASSRYFTLTKARLEDILALVQEAVDSAFVTHESTVAIDPSKLSTLSAYLNLLVIIKKDPVVLQDKKALDKVVESAEENIAAVKEKHKKYPNSNKFELNAAGILEITIDRIKS</sequence>
<evidence type="ECO:0000256" key="1">
    <source>
        <dbReference type="SAM" id="MobiDB-lite"/>
    </source>
</evidence>
<dbReference type="GeneID" id="4851931"/>
<organism evidence="2 3">
    <name type="scientific">Scheffersomyces stipitis (strain ATCC 58785 / CBS 6054 / NBRC 10063 / NRRL Y-11545)</name>
    <name type="common">Yeast</name>
    <name type="synonym">Pichia stipitis</name>
    <dbReference type="NCBI Taxonomy" id="322104"/>
    <lineage>
        <taxon>Eukaryota</taxon>
        <taxon>Fungi</taxon>
        <taxon>Dikarya</taxon>
        <taxon>Ascomycota</taxon>
        <taxon>Saccharomycotina</taxon>
        <taxon>Pichiomycetes</taxon>
        <taxon>Debaryomycetaceae</taxon>
        <taxon>Scheffersomyces</taxon>
    </lineage>
</organism>
<dbReference type="Pfam" id="PF08568">
    <property type="entry name" value="Kinetochor_Ybp2"/>
    <property type="match status" value="1"/>
</dbReference>
<evidence type="ECO:0000313" key="2">
    <source>
        <dbReference type="EMBL" id="EAZ62918.2"/>
    </source>
</evidence>
<dbReference type="InterPro" id="IPR040347">
    <property type="entry name" value="YBP1/2"/>
</dbReference>
<gene>
    <name evidence="2" type="primary">YBP2</name>
    <name evidence="2" type="ORF">PICST_65061</name>
</gene>
<feature type="region of interest" description="Disordered" evidence="1">
    <location>
        <begin position="536"/>
        <end position="561"/>
    </location>
</feature>
<reference evidence="2 3" key="1">
    <citation type="journal article" date="2007" name="Nat. Biotechnol.">
        <title>Genome sequence of the lignocellulose-bioconverting and xylose-fermenting yeast Pichia stipitis.</title>
        <authorList>
            <person name="Jeffries T.W."/>
            <person name="Grigoriev I.V."/>
            <person name="Grimwood J."/>
            <person name="Laplaza J.M."/>
            <person name="Aerts A."/>
            <person name="Salamov A."/>
            <person name="Schmutz J."/>
            <person name="Lindquist E."/>
            <person name="Dehal P."/>
            <person name="Shapiro H."/>
            <person name="Jin Y.S."/>
            <person name="Passoth V."/>
            <person name="Richardson P.M."/>
        </authorList>
    </citation>
    <scope>NUCLEOTIDE SEQUENCE [LARGE SCALE GENOMIC DNA]</scope>
    <source>
        <strain evidence="3">ATCC 58785 / CBS 6054 / NBRC 10063 / NRRL Y-11545</strain>
    </source>
</reference>
<dbReference type="FunCoup" id="A3GI32">
    <property type="interactions" value="70"/>
</dbReference>
<dbReference type="PANTHER" id="PTHR28020">
    <property type="entry name" value="YAP1-BINDING PROTEIN 1-RELATED"/>
    <property type="match status" value="1"/>
</dbReference>
<dbReference type="OrthoDB" id="5396786at2759"/>
<accession>A3GI32</accession>
<dbReference type="Proteomes" id="UP000002258">
    <property type="component" value="Chromosome 1"/>
</dbReference>
<protein>
    <submittedName>
        <fullName evidence="2">YAP1 binding protein 2 (YBP2)</fullName>
    </submittedName>
</protein>
<dbReference type="KEGG" id="pic:PICST_65061"/>
<dbReference type="AlphaFoldDB" id="A3GI32"/>
<dbReference type="PANTHER" id="PTHR28020:SF1">
    <property type="entry name" value="YAP1-BINDING PROTEIN 1-RELATED"/>
    <property type="match status" value="1"/>
</dbReference>
<dbReference type="InParanoid" id="A3GI32"/>
<dbReference type="GO" id="GO:0034599">
    <property type="term" value="P:cellular response to oxidative stress"/>
    <property type="evidence" value="ECO:0007669"/>
    <property type="project" value="InterPro"/>
</dbReference>
<dbReference type="HOGENOM" id="CLU_024514_0_0_1"/>
<dbReference type="GO" id="GO:0005737">
    <property type="term" value="C:cytoplasm"/>
    <property type="evidence" value="ECO:0007669"/>
    <property type="project" value="TreeGrafter"/>
</dbReference>
<dbReference type="RefSeq" id="XP_001386941.2">
    <property type="nucleotide sequence ID" value="XM_001386904.1"/>
</dbReference>
<name>A3GI32_PICST</name>
<keyword evidence="3" id="KW-1185">Reference proteome</keyword>
<dbReference type="eggNOG" id="ENOG502RY9F">
    <property type="taxonomic scope" value="Eukaryota"/>
</dbReference>
<evidence type="ECO:0000313" key="3">
    <source>
        <dbReference type="Proteomes" id="UP000002258"/>
    </source>
</evidence>